<evidence type="ECO:0000256" key="1">
    <source>
        <dbReference type="SAM" id="MobiDB-lite"/>
    </source>
</evidence>
<keyword evidence="4" id="KW-1185">Reference proteome</keyword>
<protein>
    <submittedName>
        <fullName evidence="3">Hypp2451 protein</fullName>
    </submittedName>
</protein>
<keyword evidence="2" id="KW-0812">Transmembrane</keyword>
<gene>
    <name evidence="3" type="primary">Hypp2451</name>
    <name evidence="3" type="ORF">BLAG_LOCUS17092</name>
</gene>
<organism evidence="3 4">
    <name type="scientific">Branchiostoma lanceolatum</name>
    <name type="common">Common lancelet</name>
    <name type="synonym">Amphioxus lanceolatum</name>
    <dbReference type="NCBI Taxonomy" id="7740"/>
    <lineage>
        <taxon>Eukaryota</taxon>
        <taxon>Metazoa</taxon>
        <taxon>Chordata</taxon>
        <taxon>Cephalochordata</taxon>
        <taxon>Leptocardii</taxon>
        <taxon>Amphioxiformes</taxon>
        <taxon>Branchiostomatidae</taxon>
        <taxon>Branchiostoma</taxon>
    </lineage>
</organism>
<evidence type="ECO:0000256" key="2">
    <source>
        <dbReference type="SAM" id="Phobius"/>
    </source>
</evidence>
<dbReference type="EMBL" id="OV696689">
    <property type="protein sequence ID" value="CAH1261768.1"/>
    <property type="molecule type" value="Genomic_DNA"/>
</dbReference>
<feature type="region of interest" description="Disordered" evidence="1">
    <location>
        <begin position="1"/>
        <end position="94"/>
    </location>
</feature>
<accession>A0A8J9ZQU3</accession>
<sequence length="152" mass="15762">MTLQLTPMADSGKYHTAVGRSNHPQEPSQQPPGPFATDKSGRQHPAYPPATGPHGDVYPRQQPADYAPTAGPQGALYPRQYPATGRDSGGGAFSMVAVPGAGVTPGPVTEEQGQGKCTGKRCCIAIVVGLCVAAAISIPAGIRAYNAYNRLY</sequence>
<dbReference type="Proteomes" id="UP000838412">
    <property type="component" value="Chromosome 4"/>
</dbReference>
<evidence type="ECO:0000313" key="4">
    <source>
        <dbReference type="Proteomes" id="UP000838412"/>
    </source>
</evidence>
<dbReference type="AlphaFoldDB" id="A0A8J9ZQU3"/>
<keyword evidence="2" id="KW-0472">Membrane</keyword>
<keyword evidence="2" id="KW-1133">Transmembrane helix</keyword>
<proteinExistence type="predicted"/>
<feature type="transmembrane region" description="Helical" evidence="2">
    <location>
        <begin position="122"/>
        <end position="142"/>
    </location>
</feature>
<name>A0A8J9ZQU3_BRALA</name>
<evidence type="ECO:0000313" key="3">
    <source>
        <dbReference type="EMBL" id="CAH1261768.1"/>
    </source>
</evidence>
<reference evidence="3" key="1">
    <citation type="submission" date="2022-01" db="EMBL/GenBank/DDBJ databases">
        <authorList>
            <person name="Braso-Vives M."/>
        </authorList>
    </citation>
    <scope>NUCLEOTIDE SEQUENCE</scope>
</reference>